<comment type="caution">
    <text evidence="6">The sequence shown here is derived from an EMBL/GenBank/DDBJ whole genome shotgun (WGS) entry which is preliminary data.</text>
</comment>
<dbReference type="NCBIfam" id="TIGR03170">
    <property type="entry name" value="flgA_cterm"/>
    <property type="match status" value="1"/>
</dbReference>
<evidence type="ECO:0000256" key="4">
    <source>
        <dbReference type="SAM" id="SignalP"/>
    </source>
</evidence>
<evidence type="ECO:0000256" key="2">
    <source>
        <dbReference type="ARBA" id="ARBA00022729"/>
    </source>
</evidence>
<keyword evidence="6" id="KW-0282">Flagellum</keyword>
<evidence type="ECO:0000259" key="5">
    <source>
        <dbReference type="SMART" id="SM00858"/>
    </source>
</evidence>
<dbReference type="InterPro" id="IPR039246">
    <property type="entry name" value="Flagellar_FlgA"/>
</dbReference>
<keyword evidence="2 4" id="KW-0732">Signal</keyword>
<feature type="signal peptide" evidence="4">
    <location>
        <begin position="1"/>
        <end position="21"/>
    </location>
</feature>
<keyword evidence="6" id="KW-0969">Cilium</keyword>
<protein>
    <submittedName>
        <fullName evidence="6">Flagellar basal body P-ring formation chaperone FlgA</fullName>
    </submittedName>
</protein>
<dbReference type="Pfam" id="PF13144">
    <property type="entry name" value="ChapFlgA"/>
    <property type="match status" value="1"/>
</dbReference>
<dbReference type="EMBL" id="JBHSJF010000006">
    <property type="protein sequence ID" value="MFC5069420.1"/>
    <property type="molecule type" value="Genomic_DNA"/>
</dbReference>
<evidence type="ECO:0000256" key="1">
    <source>
        <dbReference type="ARBA" id="ARBA00004418"/>
    </source>
</evidence>
<dbReference type="Gene3D" id="2.30.30.760">
    <property type="match status" value="1"/>
</dbReference>
<dbReference type="Proteomes" id="UP001595796">
    <property type="component" value="Unassembled WGS sequence"/>
</dbReference>
<evidence type="ECO:0000256" key="3">
    <source>
        <dbReference type="ARBA" id="ARBA00022764"/>
    </source>
</evidence>
<keyword evidence="6" id="KW-0966">Cell projection</keyword>
<comment type="subcellular location">
    <subcellularLocation>
        <location evidence="1">Periplasm</location>
    </subcellularLocation>
</comment>
<feature type="domain" description="SAF" evidence="5">
    <location>
        <begin position="186"/>
        <end position="248"/>
    </location>
</feature>
<dbReference type="SMART" id="SM00858">
    <property type="entry name" value="SAF"/>
    <property type="match status" value="1"/>
</dbReference>
<dbReference type="PANTHER" id="PTHR36307">
    <property type="entry name" value="FLAGELLA BASAL BODY P-RING FORMATION PROTEIN FLGA"/>
    <property type="match status" value="1"/>
</dbReference>
<sequence length="320" mass="33594">MNRTLALLGLVPLAIAFGHSAADAQTLRASAIVSAPIVTVGDLVFDAGAYAPMPIFQAPDPGQTGQVPAQAIVDAVRAQGLIVNPQGLSTVTVTRGSRRITEEAIAPLVQAEVAKRAQAADPASIQVSLDDTMKVVDLPSEADGPIALVDLTWRADGGMFDASIAISRRDGQIERRALRGTALETVPVVVLSQPVERGAPIEAHDLELVRKPKSEIRGDFVADMASVIGMELRRPVREGAALKSSDLAEPQVIKRGRPVTITLQSGPLTLTAVGEALRDAARGDSVQVMNPQSKRVLQAVATGPDQVTVTIARKLASNAR</sequence>
<dbReference type="PANTHER" id="PTHR36307:SF1">
    <property type="entry name" value="FLAGELLA BASAL BODY P-RING FORMATION PROTEIN FLGA"/>
    <property type="match status" value="1"/>
</dbReference>
<evidence type="ECO:0000313" key="6">
    <source>
        <dbReference type="EMBL" id="MFC5069420.1"/>
    </source>
</evidence>
<proteinExistence type="predicted"/>
<dbReference type="Gene3D" id="3.90.1210.10">
    <property type="entry name" value="Antifreeze-like/N-acetylneuraminic acid synthase C-terminal domain"/>
    <property type="match status" value="1"/>
</dbReference>
<dbReference type="RefSeq" id="WP_114958684.1">
    <property type="nucleotide sequence ID" value="NZ_JBHSJF010000006.1"/>
</dbReference>
<reference evidence="7" key="1">
    <citation type="journal article" date="2019" name="Int. J. Syst. Evol. Microbiol.">
        <title>The Global Catalogue of Microorganisms (GCM) 10K type strain sequencing project: providing services to taxonomists for standard genome sequencing and annotation.</title>
        <authorList>
            <consortium name="The Broad Institute Genomics Platform"/>
            <consortium name="The Broad Institute Genome Sequencing Center for Infectious Disease"/>
            <person name="Wu L."/>
            <person name="Ma J."/>
        </authorList>
    </citation>
    <scope>NUCLEOTIDE SEQUENCE [LARGE SCALE GENOMIC DNA]</scope>
    <source>
        <strain evidence="7">CGMCC 1.16444</strain>
    </source>
</reference>
<dbReference type="InterPro" id="IPR017585">
    <property type="entry name" value="SAF_FlgA"/>
</dbReference>
<dbReference type="CDD" id="cd11614">
    <property type="entry name" value="SAF_CpaB_FlgA_like"/>
    <property type="match status" value="1"/>
</dbReference>
<evidence type="ECO:0000313" key="7">
    <source>
        <dbReference type="Proteomes" id="UP001595796"/>
    </source>
</evidence>
<gene>
    <name evidence="6" type="primary">flgA</name>
    <name evidence="6" type="ORF">ACFPFW_15490</name>
</gene>
<feature type="chain" id="PRO_5047225316" evidence="4">
    <location>
        <begin position="22"/>
        <end position="320"/>
    </location>
</feature>
<accession>A0ABV9Z363</accession>
<keyword evidence="3" id="KW-0574">Periplasm</keyword>
<dbReference type="InterPro" id="IPR013974">
    <property type="entry name" value="SAF"/>
</dbReference>
<name>A0ABV9Z363_9HYPH</name>
<organism evidence="6 7">
    <name type="scientific">Flaviflagellibacter deserti</name>
    <dbReference type="NCBI Taxonomy" id="2267266"/>
    <lineage>
        <taxon>Bacteria</taxon>
        <taxon>Pseudomonadati</taxon>
        <taxon>Pseudomonadota</taxon>
        <taxon>Alphaproteobacteria</taxon>
        <taxon>Hyphomicrobiales</taxon>
        <taxon>Flaviflagellibacter</taxon>
    </lineage>
</organism>
<keyword evidence="7" id="KW-1185">Reference proteome</keyword>